<evidence type="ECO:0000259" key="1">
    <source>
        <dbReference type="Pfam" id="PF20167"/>
    </source>
</evidence>
<name>A0ABC8TUJ7_9AQUA</name>
<feature type="domain" description="Putative plant transposon protein" evidence="1">
    <location>
        <begin position="4"/>
        <end position="85"/>
    </location>
</feature>
<dbReference type="Proteomes" id="UP001642360">
    <property type="component" value="Unassembled WGS sequence"/>
</dbReference>
<keyword evidence="3" id="KW-1185">Reference proteome</keyword>
<sequence length="196" mass="21432">MILQHLTPKYRILNLIVGYNIRPIAHNADFGLDQAYLLYAIGMGMSIDLPCLIIDEIISARGTNDSQKCLSLPILISKIMEDCGVVIHSSDAYSTPMNPINGGTIKKGLGQGKNKKTQPQVEIQNEVAPEDNIAAQAVPNSSTSGLPSLDERLSIYASVMILMGRMMEEFGNTQNEIKESLNVIDSRLDKIDSRVG</sequence>
<evidence type="ECO:0000313" key="2">
    <source>
        <dbReference type="EMBL" id="CAK9170534.1"/>
    </source>
</evidence>
<accession>A0ABC8TUJ7</accession>
<dbReference type="AlphaFoldDB" id="A0ABC8TUJ7"/>
<protein>
    <recommendedName>
        <fullName evidence="1">Putative plant transposon protein domain-containing protein</fullName>
    </recommendedName>
</protein>
<comment type="caution">
    <text evidence="2">The sequence shown here is derived from an EMBL/GenBank/DDBJ whole genome shotgun (WGS) entry which is preliminary data.</text>
</comment>
<proteinExistence type="predicted"/>
<reference evidence="2 3" key="1">
    <citation type="submission" date="2024-02" db="EMBL/GenBank/DDBJ databases">
        <authorList>
            <person name="Vignale AGUSTIN F."/>
            <person name="Sosa J E."/>
            <person name="Modenutti C."/>
        </authorList>
    </citation>
    <scope>NUCLEOTIDE SEQUENCE [LARGE SCALE GENOMIC DNA]</scope>
</reference>
<evidence type="ECO:0000313" key="3">
    <source>
        <dbReference type="Proteomes" id="UP001642360"/>
    </source>
</evidence>
<dbReference type="InterPro" id="IPR046796">
    <property type="entry name" value="Transposase_32_dom"/>
</dbReference>
<dbReference type="EMBL" id="CAUOFW020005514">
    <property type="protein sequence ID" value="CAK9170534.1"/>
    <property type="molecule type" value="Genomic_DNA"/>
</dbReference>
<gene>
    <name evidence="2" type="ORF">ILEXP_LOCUS40030</name>
</gene>
<organism evidence="2 3">
    <name type="scientific">Ilex paraguariensis</name>
    <name type="common">yerba mate</name>
    <dbReference type="NCBI Taxonomy" id="185542"/>
    <lineage>
        <taxon>Eukaryota</taxon>
        <taxon>Viridiplantae</taxon>
        <taxon>Streptophyta</taxon>
        <taxon>Embryophyta</taxon>
        <taxon>Tracheophyta</taxon>
        <taxon>Spermatophyta</taxon>
        <taxon>Magnoliopsida</taxon>
        <taxon>eudicotyledons</taxon>
        <taxon>Gunneridae</taxon>
        <taxon>Pentapetalae</taxon>
        <taxon>asterids</taxon>
        <taxon>campanulids</taxon>
        <taxon>Aquifoliales</taxon>
        <taxon>Aquifoliaceae</taxon>
        <taxon>Ilex</taxon>
    </lineage>
</organism>
<dbReference type="Pfam" id="PF20167">
    <property type="entry name" value="Transposase_32"/>
    <property type="match status" value="1"/>
</dbReference>